<organism evidence="3 4">
    <name type="scientific">Rhizophagus clarus</name>
    <dbReference type="NCBI Taxonomy" id="94130"/>
    <lineage>
        <taxon>Eukaryota</taxon>
        <taxon>Fungi</taxon>
        <taxon>Fungi incertae sedis</taxon>
        <taxon>Mucoromycota</taxon>
        <taxon>Glomeromycotina</taxon>
        <taxon>Glomeromycetes</taxon>
        <taxon>Glomerales</taxon>
        <taxon>Glomeraceae</taxon>
        <taxon>Rhizophagus</taxon>
    </lineage>
</organism>
<evidence type="ECO:0000256" key="2">
    <source>
        <dbReference type="SAM" id="MobiDB-lite"/>
    </source>
</evidence>
<dbReference type="EMBL" id="BLAL01000281">
    <property type="protein sequence ID" value="GES99551.1"/>
    <property type="molecule type" value="Genomic_DNA"/>
</dbReference>
<proteinExistence type="predicted"/>
<dbReference type="InterPro" id="IPR021109">
    <property type="entry name" value="Peptidase_aspartic_dom_sf"/>
</dbReference>
<comment type="caution">
    <text evidence="3">The sequence shown here is derived from an EMBL/GenBank/DDBJ whole genome shotgun (WGS) entry which is preliminary data.</text>
</comment>
<dbReference type="PANTHER" id="PTHR15503">
    <property type="entry name" value="LDOC1 RELATED"/>
    <property type="match status" value="1"/>
</dbReference>
<name>A0A8H3M8A1_9GLOM</name>
<dbReference type="Proteomes" id="UP000615446">
    <property type="component" value="Unassembled WGS sequence"/>
</dbReference>
<dbReference type="CDD" id="cd00303">
    <property type="entry name" value="retropepsin_like"/>
    <property type="match status" value="1"/>
</dbReference>
<evidence type="ECO:0000313" key="4">
    <source>
        <dbReference type="Proteomes" id="UP000615446"/>
    </source>
</evidence>
<keyword evidence="1" id="KW-0175">Coiled coil</keyword>
<sequence>MAYVPTDPTGVPPAHLVAMDINQLINALKNGADALLVNGRMTVTPNLININHEIKHIIGLIIAHGIQVEERARQTREELDTSTGLLRFLQEVTNAREREIHGIRQRLIACQNERNGLQNERNHLVNANRDQANQLQDQQVRQRRIRDTLQQRNNRLTHQLAIERLTSRNLGRIRDRMQAQLAVLRIQAQWFRIRQANPIVNNPPPDNPTVGYIHSIGIDPSAVAGNPAGWEKAMGILRACLTGPASRWYDANILGKRVRLRNILLRLAHGDEPAFKALAGNAGNCPVNTWVVGSPAQAHMTDGAVPPAGVNNPVTDIWPDYAIEGNRDIWLNRAGMEFTNDPLNHNVLGGGAGAGVAIAGGAGVGHPYVIPARPCHVLIKMRNEFPTQQNARRQLRFGNLFQENMPVRDFYDKVRRSAELLGYGNDVLVNQFLRGLNDDCAIEAERIGAERDIEELVGLLERVEKRKAELRLGRERRENIQYQRDRQIIPEQLPPVSQEPVILKPVQNHAVTQGEMSRLLQQQAEGFQSQIRQLQESLKARDVKPVYRPKPKPKPRYHDDWDDIPDEAFNPPDENEVDDMHLQQVFDVASRSAPRNTLEQRLAGKIAKRIAKARERREDAELNRAMRELSLDDHDDPMDTSNAIRGVPIELVQGKPSPPAIKSAPSKSISKSTKMVKIPAIKPSTNFTKTELLNLLKLADIRKIIQEIVYKILENYDSAPQEQPAVQEEYLGPMAMDIDVARLENTKDLLAINGNVNGVNIQCLADSCANVSFIQEEACHELKLKVDKSIKHSITGASGGGETLGIVKNVSINLSPPQSGSCIIKEDLVVLKGYKHREIGLSRACLRRYNYDIHESRNHIALTCNDRDYFIPIIPDANRT</sequence>
<protein>
    <submittedName>
        <fullName evidence="3">Uncharacterized protein</fullName>
    </submittedName>
</protein>
<accession>A0A8H3M8A1</accession>
<dbReference type="PANTHER" id="PTHR15503:SF36">
    <property type="entry name" value="RETROTRANSPOSON GAG-LIKE PROTEIN 5"/>
    <property type="match status" value="1"/>
</dbReference>
<evidence type="ECO:0000313" key="3">
    <source>
        <dbReference type="EMBL" id="GES99551.1"/>
    </source>
</evidence>
<evidence type="ECO:0000256" key="1">
    <source>
        <dbReference type="SAM" id="Coils"/>
    </source>
</evidence>
<feature type="coiled-coil region" evidence="1">
    <location>
        <begin position="446"/>
        <end position="485"/>
    </location>
</feature>
<dbReference type="Pfam" id="PF13650">
    <property type="entry name" value="Asp_protease_2"/>
    <property type="match status" value="1"/>
</dbReference>
<dbReference type="Gene3D" id="2.40.70.10">
    <property type="entry name" value="Acid Proteases"/>
    <property type="match status" value="1"/>
</dbReference>
<gene>
    <name evidence="3" type="ORF">RCL2_002605000</name>
</gene>
<reference evidence="3" key="1">
    <citation type="submission" date="2019-10" db="EMBL/GenBank/DDBJ databases">
        <title>Conservation and host-specific expression of non-tandemly repeated heterogenous ribosome RNA gene in arbuscular mycorrhizal fungi.</title>
        <authorList>
            <person name="Maeda T."/>
            <person name="Kobayashi Y."/>
            <person name="Nakagawa T."/>
            <person name="Ezawa T."/>
            <person name="Yamaguchi K."/>
            <person name="Bino T."/>
            <person name="Nishimoto Y."/>
            <person name="Shigenobu S."/>
            <person name="Kawaguchi M."/>
        </authorList>
    </citation>
    <scope>NUCLEOTIDE SEQUENCE</scope>
    <source>
        <strain evidence="3">HR1</strain>
    </source>
</reference>
<feature type="region of interest" description="Disordered" evidence="2">
    <location>
        <begin position="545"/>
        <end position="564"/>
    </location>
</feature>
<dbReference type="InterPro" id="IPR032567">
    <property type="entry name" value="RTL1-rel"/>
</dbReference>
<dbReference type="OrthoDB" id="10526535at2759"/>
<dbReference type="AlphaFoldDB" id="A0A8H3M8A1"/>